<proteinExistence type="predicted"/>
<dbReference type="Proteomes" id="UP000759131">
    <property type="component" value="Unassembled WGS sequence"/>
</dbReference>
<dbReference type="OrthoDB" id="248923at2759"/>
<dbReference type="PROSITE" id="PS00107">
    <property type="entry name" value="PROTEIN_KINASE_ATP"/>
    <property type="match status" value="1"/>
</dbReference>
<dbReference type="GO" id="GO:0005634">
    <property type="term" value="C:nucleus"/>
    <property type="evidence" value="ECO:0007669"/>
    <property type="project" value="TreeGrafter"/>
</dbReference>
<organism evidence="9">
    <name type="scientific">Medioppia subpectinata</name>
    <dbReference type="NCBI Taxonomy" id="1979941"/>
    <lineage>
        <taxon>Eukaryota</taxon>
        <taxon>Metazoa</taxon>
        <taxon>Ecdysozoa</taxon>
        <taxon>Arthropoda</taxon>
        <taxon>Chelicerata</taxon>
        <taxon>Arachnida</taxon>
        <taxon>Acari</taxon>
        <taxon>Acariformes</taxon>
        <taxon>Sarcoptiformes</taxon>
        <taxon>Oribatida</taxon>
        <taxon>Brachypylina</taxon>
        <taxon>Oppioidea</taxon>
        <taxon>Oppiidae</taxon>
        <taxon>Medioppia</taxon>
    </lineage>
</organism>
<dbReference type="SUPFAM" id="SSF56112">
    <property type="entry name" value="Protein kinase-like (PK-like)"/>
    <property type="match status" value="1"/>
</dbReference>
<dbReference type="PROSITE" id="PS50011">
    <property type="entry name" value="PROTEIN_KINASE_DOM"/>
    <property type="match status" value="1"/>
</dbReference>
<feature type="domain" description="Protein kinase" evidence="8">
    <location>
        <begin position="73"/>
        <end position="285"/>
    </location>
</feature>
<protein>
    <recommendedName>
        <fullName evidence="1">non-specific serine/threonine protein kinase</fullName>
        <ecNumber evidence="1">2.7.11.1</ecNumber>
    </recommendedName>
</protein>
<keyword evidence="6 7" id="KW-0067">ATP-binding</keyword>
<gene>
    <name evidence="9" type="ORF">OSB1V03_LOCUS9446</name>
</gene>
<dbReference type="GO" id="GO:0004694">
    <property type="term" value="F:eukaryotic translation initiation factor 2alpha kinase activity"/>
    <property type="evidence" value="ECO:0007669"/>
    <property type="project" value="TreeGrafter"/>
</dbReference>
<dbReference type="InterPro" id="IPR017441">
    <property type="entry name" value="Protein_kinase_ATP_BS"/>
</dbReference>
<name>A0A7R9Q1P5_9ACAR</name>
<evidence type="ECO:0000256" key="5">
    <source>
        <dbReference type="ARBA" id="ARBA00022777"/>
    </source>
</evidence>
<keyword evidence="4 7" id="KW-0547">Nucleotide-binding</keyword>
<dbReference type="Pfam" id="PF00069">
    <property type="entry name" value="Pkinase"/>
    <property type="match status" value="1"/>
</dbReference>
<keyword evidence="5" id="KW-0418">Kinase</keyword>
<evidence type="ECO:0000256" key="7">
    <source>
        <dbReference type="PROSITE-ProRule" id="PRU10141"/>
    </source>
</evidence>
<keyword evidence="10" id="KW-1185">Reference proteome</keyword>
<accession>A0A7R9Q1P5</accession>
<evidence type="ECO:0000313" key="9">
    <source>
        <dbReference type="EMBL" id="CAD7629029.1"/>
    </source>
</evidence>
<dbReference type="EMBL" id="OC860948">
    <property type="protein sequence ID" value="CAD7629029.1"/>
    <property type="molecule type" value="Genomic_DNA"/>
</dbReference>
<dbReference type="AlphaFoldDB" id="A0A7R9Q1P5"/>
<reference evidence="9" key="1">
    <citation type="submission" date="2020-11" db="EMBL/GenBank/DDBJ databases">
        <authorList>
            <person name="Tran Van P."/>
        </authorList>
    </citation>
    <scope>NUCLEOTIDE SEQUENCE</scope>
</reference>
<dbReference type="Gene3D" id="3.30.200.20">
    <property type="entry name" value="Phosphorylase Kinase, domain 1"/>
    <property type="match status" value="1"/>
</dbReference>
<dbReference type="InterPro" id="IPR000719">
    <property type="entry name" value="Prot_kinase_dom"/>
</dbReference>
<sequence>MAVRVLRLYDRGITCQSDPGITSMLSVYYVNAIRVQLYNMHHLRDNFILNMAANDSGMEVPIEVANGRYNTNYNEFKLIGYGGYGKVYHVESKMNNNVYAIKQLELLKVDPNWKYINREVNLVQSCDHINVIKYYEAWREQGDPENELDKIYIMMDFCNYNLHNVSEFITNVYKRNSREVIRPVNYFISINLVEEILNGLNYLHGMDIMHRDVNQSNILVKQQGDGWVVKICDFGFAKLEESGSLHTVNVGTLTYQAPEVKWGGLYNKLADIFSLATKWLYTSSL</sequence>
<evidence type="ECO:0000313" key="10">
    <source>
        <dbReference type="Proteomes" id="UP000759131"/>
    </source>
</evidence>
<dbReference type="GO" id="GO:0005737">
    <property type="term" value="C:cytoplasm"/>
    <property type="evidence" value="ECO:0007669"/>
    <property type="project" value="TreeGrafter"/>
</dbReference>
<evidence type="ECO:0000256" key="3">
    <source>
        <dbReference type="ARBA" id="ARBA00022679"/>
    </source>
</evidence>
<dbReference type="EMBL" id="CAJPIZ010006373">
    <property type="protein sequence ID" value="CAG2109459.1"/>
    <property type="molecule type" value="Genomic_DNA"/>
</dbReference>
<dbReference type="InterPro" id="IPR011009">
    <property type="entry name" value="Kinase-like_dom_sf"/>
</dbReference>
<evidence type="ECO:0000256" key="4">
    <source>
        <dbReference type="ARBA" id="ARBA00022741"/>
    </source>
</evidence>
<feature type="binding site" evidence="7">
    <location>
        <position position="102"/>
    </location>
    <ligand>
        <name>ATP</name>
        <dbReference type="ChEBI" id="CHEBI:30616"/>
    </ligand>
</feature>
<evidence type="ECO:0000256" key="2">
    <source>
        <dbReference type="ARBA" id="ARBA00022527"/>
    </source>
</evidence>
<evidence type="ECO:0000256" key="1">
    <source>
        <dbReference type="ARBA" id="ARBA00012513"/>
    </source>
</evidence>
<dbReference type="InterPro" id="IPR050339">
    <property type="entry name" value="CC_SR_Kinase"/>
</dbReference>
<evidence type="ECO:0000259" key="8">
    <source>
        <dbReference type="PROSITE" id="PS50011"/>
    </source>
</evidence>
<keyword evidence="2" id="KW-0723">Serine/threonine-protein kinase</keyword>
<keyword evidence="3" id="KW-0808">Transferase</keyword>
<evidence type="ECO:0000256" key="6">
    <source>
        <dbReference type="ARBA" id="ARBA00022840"/>
    </source>
</evidence>
<dbReference type="PANTHER" id="PTHR11042">
    <property type="entry name" value="EUKARYOTIC TRANSLATION INITIATION FACTOR 2-ALPHA KINASE EIF2-ALPHA KINASE -RELATED"/>
    <property type="match status" value="1"/>
</dbReference>
<dbReference type="EC" id="2.7.11.1" evidence="1"/>
<dbReference type="PANTHER" id="PTHR11042:SF160">
    <property type="entry name" value="EUKARYOTIC TRANSLATION INITIATION FACTOR 2-ALPHA KINASE 1"/>
    <property type="match status" value="1"/>
</dbReference>
<dbReference type="Gene3D" id="1.10.510.10">
    <property type="entry name" value="Transferase(Phosphotransferase) domain 1"/>
    <property type="match status" value="1"/>
</dbReference>
<dbReference type="GO" id="GO:0005524">
    <property type="term" value="F:ATP binding"/>
    <property type="evidence" value="ECO:0007669"/>
    <property type="project" value="UniProtKB-UniRule"/>
</dbReference>